<evidence type="ECO:0000259" key="3">
    <source>
        <dbReference type="PROSITE" id="PS50192"/>
    </source>
</evidence>
<dbReference type="InParanoid" id="A0A6P7P128"/>
<dbReference type="Gene3D" id="1.20.5.110">
    <property type="match status" value="1"/>
</dbReference>
<dbReference type="PROSITE" id="PS50192">
    <property type="entry name" value="T_SNARE"/>
    <property type="match status" value="1"/>
</dbReference>
<dbReference type="Gene3D" id="1.20.58.70">
    <property type="match status" value="1"/>
</dbReference>
<reference evidence="5" key="1">
    <citation type="submission" date="2025-08" db="UniProtKB">
        <authorList>
            <consortium name="RefSeq"/>
        </authorList>
    </citation>
    <scope>IDENTIFICATION</scope>
</reference>
<evidence type="ECO:0000313" key="4">
    <source>
        <dbReference type="Proteomes" id="UP000515150"/>
    </source>
</evidence>
<dbReference type="GO" id="GO:0031629">
    <property type="term" value="P:synaptic vesicle fusion to presynaptic active zone membrane"/>
    <property type="evidence" value="ECO:0007669"/>
    <property type="project" value="TreeGrafter"/>
</dbReference>
<name>A0A6P7P128_BETSP</name>
<dbReference type="Pfam" id="PF00804">
    <property type="entry name" value="Syntaxin"/>
    <property type="match status" value="1"/>
</dbReference>
<proteinExistence type="inferred from homology"/>
<dbReference type="InterPro" id="IPR000727">
    <property type="entry name" value="T_SNARE_dom"/>
</dbReference>
<dbReference type="SMART" id="SM00397">
    <property type="entry name" value="t_SNARE"/>
    <property type="match status" value="1"/>
</dbReference>
<dbReference type="PANTHER" id="PTHR19957">
    <property type="entry name" value="SYNTAXIN"/>
    <property type="match status" value="1"/>
</dbReference>
<dbReference type="GeneID" id="114867438"/>
<keyword evidence="2" id="KW-0175">Coiled coil</keyword>
<dbReference type="KEGG" id="bspl:114867438"/>
<dbReference type="GO" id="GO:0006886">
    <property type="term" value="P:intracellular protein transport"/>
    <property type="evidence" value="ECO:0007669"/>
    <property type="project" value="TreeGrafter"/>
</dbReference>
<evidence type="ECO:0000313" key="5">
    <source>
        <dbReference type="RefSeq" id="XP_029025936.1"/>
    </source>
</evidence>
<dbReference type="PANTHER" id="PTHR19957:SF36">
    <property type="entry name" value="SYNTAXIN-2"/>
    <property type="match status" value="1"/>
</dbReference>
<evidence type="ECO:0000256" key="2">
    <source>
        <dbReference type="ARBA" id="ARBA00023054"/>
    </source>
</evidence>
<dbReference type="InterPro" id="IPR010989">
    <property type="entry name" value="SNARE"/>
</dbReference>
<feature type="domain" description="T-SNARE coiled-coil homology" evidence="3">
    <location>
        <begin position="178"/>
        <end position="240"/>
    </location>
</feature>
<organism evidence="4 5">
    <name type="scientific">Betta splendens</name>
    <name type="common">Siamese fighting fish</name>
    <dbReference type="NCBI Taxonomy" id="158456"/>
    <lineage>
        <taxon>Eukaryota</taxon>
        <taxon>Metazoa</taxon>
        <taxon>Chordata</taxon>
        <taxon>Craniata</taxon>
        <taxon>Vertebrata</taxon>
        <taxon>Euteleostomi</taxon>
        <taxon>Actinopterygii</taxon>
        <taxon>Neopterygii</taxon>
        <taxon>Teleostei</taxon>
        <taxon>Neoteleostei</taxon>
        <taxon>Acanthomorphata</taxon>
        <taxon>Anabantaria</taxon>
        <taxon>Anabantiformes</taxon>
        <taxon>Anabantoidei</taxon>
        <taxon>Osphronemidae</taxon>
        <taxon>Betta</taxon>
    </lineage>
</organism>
<dbReference type="RefSeq" id="XP_029025936.1">
    <property type="nucleotide sequence ID" value="XM_029170103.3"/>
</dbReference>
<comment type="similarity">
    <text evidence="1">Belongs to the syntaxin family.</text>
</comment>
<accession>A0A6P7P128</accession>
<dbReference type="GO" id="GO:0031201">
    <property type="term" value="C:SNARE complex"/>
    <property type="evidence" value="ECO:0007669"/>
    <property type="project" value="TreeGrafter"/>
</dbReference>
<dbReference type="AlphaFoldDB" id="A0A6P7P128"/>
<dbReference type="GO" id="GO:0048787">
    <property type="term" value="C:presynaptic active zone membrane"/>
    <property type="evidence" value="ECO:0007669"/>
    <property type="project" value="TreeGrafter"/>
</dbReference>
<dbReference type="SUPFAM" id="SSF47661">
    <property type="entry name" value="t-snare proteins"/>
    <property type="match status" value="1"/>
</dbReference>
<dbReference type="Proteomes" id="UP000515150">
    <property type="component" value="Chromosome 12"/>
</dbReference>
<protein>
    <submittedName>
        <fullName evidence="5">Syntaxin-2-like isoform X1</fullName>
    </submittedName>
</protein>
<dbReference type="GO" id="GO:0008021">
    <property type="term" value="C:synaptic vesicle"/>
    <property type="evidence" value="ECO:0007669"/>
    <property type="project" value="TreeGrafter"/>
</dbReference>
<evidence type="ECO:0000256" key="1">
    <source>
        <dbReference type="ARBA" id="ARBA00009063"/>
    </source>
</evidence>
<dbReference type="InterPro" id="IPR006011">
    <property type="entry name" value="Syntaxin_N"/>
</dbReference>
<dbReference type="GO" id="GO:0048278">
    <property type="term" value="P:vesicle docking"/>
    <property type="evidence" value="ECO:0007669"/>
    <property type="project" value="TreeGrafter"/>
</dbReference>
<gene>
    <name evidence="5" type="primary">LOC114867438</name>
</gene>
<dbReference type="GO" id="GO:0005484">
    <property type="term" value="F:SNAP receptor activity"/>
    <property type="evidence" value="ECO:0007669"/>
    <property type="project" value="TreeGrafter"/>
</dbReference>
<sequence length="271" mass="31455">MAFQRKTTTSGVRDADVDEVHRMVVELRKHVEELSLQAERVMTAQRHILNNSLNRRSNDELELQNNEFKKSVDLVQVKLNLMQKNIPVDENGNRPSVIQRIMKNQHSYLTQQFYEVMRGHHSSQMDFRDKCKAQIQRQLEIMDKVVTDEELEEMLNSGNLDVFISDVNIDAQRTSEALNQIESRHQNIVSLESDIKEMHEIFTFTAMMMDSQGGLVNNIERNVMESAQYVHEAQAETKKALAFKKNPYKVASLPNFLKSLRKQSSDKTETE</sequence>
<dbReference type="OrthoDB" id="10255013at2759"/>
<keyword evidence="4" id="KW-1185">Reference proteome</keyword>
<dbReference type="InterPro" id="IPR045242">
    <property type="entry name" value="Syntaxin"/>
</dbReference>
<dbReference type="GO" id="GO:0000149">
    <property type="term" value="F:SNARE binding"/>
    <property type="evidence" value="ECO:0007669"/>
    <property type="project" value="TreeGrafter"/>
</dbReference>